<keyword evidence="11" id="KW-1185">Reference proteome</keyword>
<dbReference type="EMBL" id="JAAAHY010002563">
    <property type="protein sequence ID" value="KAF9944238.1"/>
    <property type="molecule type" value="Genomic_DNA"/>
</dbReference>
<dbReference type="OrthoDB" id="442352at2759"/>
<feature type="region of interest" description="Disordered" evidence="7">
    <location>
        <begin position="24"/>
        <end position="55"/>
    </location>
</feature>
<comment type="subcellular location">
    <subcellularLocation>
        <location evidence="1">Cell membrane</location>
        <topology evidence="1">Multi-pass membrane protein</topology>
    </subcellularLocation>
</comment>
<evidence type="ECO:0000256" key="2">
    <source>
        <dbReference type="ARBA" id="ARBA00022448"/>
    </source>
</evidence>
<dbReference type="InterPro" id="IPR004680">
    <property type="entry name" value="Cit_transptr-like_dom"/>
</dbReference>
<accession>A0A9P6IS35</accession>
<keyword evidence="6 8" id="KW-0472">Membrane</keyword>
<feature type="non-terminal residue" evidence="10">
    <location>
        <position position="1"/>
    </location>
</feature>
<evidence type="ECO:0000259" key="9">
    <source>
        <dbReference type="Pfam" id="PF03600"/>
    </source>
</evidence>
<gene>
    <name evidence="10" type="ORF">BGZ70_004889</name>
</gene>
<evidence type="ECO:0000256" key="1">
    <source>
        <dbReference type="ARBA" id="ARBA00004651"/>
    </source>
</evidence>
<feature type="compositionally biased region" description="Polar residues" evidence="7">
    <location>
        <begin position="24"/>
        <end position="52"/>
    </location>
</feature>
<dbReference type="PANTHER" id="PTHR43302:SF5">
    <property type="entry name" value="TRANSPORTER ARSB-RELATED"/>
    <property type="match status" value="1"/>
</dbReference>
<evidence type="ECO:0000256" key="5">
    <source>
        <dbReference type="ARBA" id="ARBA00022989"/>
    </source>
</evidence>
<feature type="transmembrane region" description="Helical" evidence="8">
    <location>
        <begin position="142"/>
        <end position="163"/>
    </location>
</feature>
<proteinExistence type="predicted"/>
<evidence type="ECO:0000256" key="6">
    <source>
        <dbReference type="ARBA" id="ARBA00023136"/>
    </source>
</evidence>
<feature type="transmembrane region" description="Helical" evidence="8">
    <location>
        <begin position="68"/>
        <end position="89"/>
    </location>
</feature>
<feature type="transmembrane region" description="Helical" evidence="8">
    <location>
        <begin position="109"/>
        <end position="130"/>
    </location>
</feature>
<evidence type="ECO:0000256" key="3">
    <source>
        <dbReference type="ARBA" id="ARBA00022475"/>
    </source>
</evidence>
<evidence type="ECO:0000313" key="11">
    <source>
        <dbReference type="Proteomes" id="UP000738359"/>
    </source>
</evidence>
<feature type="domain" description="Citrate transporter-like" evidence="9">
    <location>
        <begin position="115"/>
        <end position="221"/>
    </location>
</feature>
<sequence>MVVIVMVIRPLRIPLPIPAWRKQTTSIPTHDDSSNTASVQPATPKHSASTTAAPPEAKTWKTRFPYHFTLGLNTAPVTGVLLLLATRSINVESIRNGIVGAPLSGVEPYAAYICISLDMTGIFQYAAFWISSRTGGDGRRAFLYFFLLTTVMTILTSNDVVVLTMTPFLVYYSHAVELITPVAFLMSQIQSANIASMAFYIGNLTNVIACQAYKITFLEYSAWM</sequence>
<reference evidence="10" key="1">
    <citation type="journal article" date="2020" name="Fungal Divers.">
        <title>Resolving the Mortierellaceae phylogeny through synthesis of multi-gene phylogenetics and phylogenomics.</title>
        <authorList>
            <person name="Vandepol N."/>
            <person name="Liber J."/>
            <person name="Desiro A."/>
            <person name="Na H."/>
            <person name="Kennedy M."/>
            <person name="Barry K."/>
            <person name="Grigoriev I.V."/>
            <person name="Miller A.N."/>
            <person name="O'Donnell K."/>
            <person name="Stajich J.E."/>
            <person name="Bonito G."/>
        </authorList>
    </citation>
    <scope>NUCLEOTIDE SEQUENCE</scope>
    <source>
        <strain evidence="10">CK1249</strain>
    </source>
</reference>
<comment type="caution">
    <text evidence="10">The sequence shown here is derived from an EMBL/GenBank/DDBJ whole genome shotgun (WGS) entry which is preliminary data.</text>
</comment>
<dbReference type="Pfam" id="PF03600">
    <property type="entry name" value="CitMHS"/>
    <property type="match status" value="1"/>
</dbReference>
<organism evidence="10 11">
    <name type="scientific">Mortierella alpina</name>
    <name type="common">Oleaginous fungus</name>
    <name type="synonym">Mortierella renispora</name>
    <dbReference type="NCBI Taxonomy" id="64518"/>
    <lineage>
        <taxon>Eukaryota</taxon>
        <taxon>Fungi</taxon>
        <taxon>Fungi incertae sedis</taxon>
        <taxon>Mucoromycota</taxon>
        <taxon>Mortierellomycotina</taxon>
        <taxon>Mortierellomycetes</taxon>
        <taxon>Mortierellales</taxon>
        <taxon>Mortierellaceae</taxon>
        <taxon>Mortierella</taxon>
    </lineage>
</organism>
<keyword evidence="4 8" id="KW-0812">Transmembrane</keyword>
<protein>
    <recommendedName>
        <fullName evidence="9">Citrate transporter-like domain-containing protein</fullName>
    </recommendedName>
</protein>
<dbReference type="AlphaFoldDB" id="A0A9P6IS35"/>
<dbReference type="PANTHER" id="PTHR43302">
    <property type="entry name" value="TRANSPORTER ARSB-RELATED"/>
    <property type="match status" value="1"/>
</dbReference>
<dbReference type="Proteomes" id="UP000738359">
    <property type="component" value="Unassembled WGS sequence"/>
</dbReference>
<evidence type="ECO:0000256" key="7">
    <source>
        <dbReference type="SAM" id="MobiDB-lite"/>
    </source>
</evidence>
<keyword evidence="2" id="KW-0813">Transport</keyword>
<evidence type="ECO:0000256" key="8">
    <source>
        <dbReference type="SAM" id="Phobius"/>
    </source>
</evidence>
<dbReference type="GO" id="GO:0005886">
    <property type="term" value="C:plasma membrane"/>
    <property type="evidence" value="ECO:0007669"/>
    <property type="project" value="UniProtKB-SubCell"/>
</dbReference>
<dbReference type="GO" id="GO:0055085">
    <property type="term" value="P:transmembrane transport"/>
    <property type="evidence" value="ECO:0007669"/>
    <property type="project" value="InterPro"/>
</dbReference>
<name>A0A9P6IS35_MORAP</name>
<evidence type="ECO:0000256" key="4">
    <source>
        <dbReference type="ARBA" id="ARBA00022692"/>
    </source>
</evidence>
<keyword evidence="3" id="KW-1003">Cell membrane</keyword>
<keyword evidence="5 8" id="KW-1133">Transmembrane helix</keyword>
<evidence type="ECO:0000313" key="10">
    <source>
        <dbReference type="EMBL" id="KAF9944238.1"/>
    </source>
</evidence>